<dbReference type="Pfam" id="PF13191">
    <property type="entry name" value="AAA_16"/>
    <property type="match status" value="1"/>
</dbReference>
<dbReference type="InterPro" id="IPR001867">
    <property type="entry name" value="OmpR/PhoB-type_DNA-bd"/>
</dbReference>
<evidence type="ECO:0000256" key="5">
    <source>
        <dbReference type="PROSITE-ProRule" id="PRU01091"/>
    </source>
</evidence>
<protein>
    <submittedName>
        <fullName evidence="7">AAA family ATPase</fullName>
    </submittedName>
</protein>
<keyword evidence="2" id="KW-0805">Transcription regulation</keyword>
<comment type="similarity">
    <text evidence="1">Belongs to the AfsR/DnrI/RedD regulatory family.</text>
</comment>
<gene>
    <name evidence="7" type="ORF">LQ327_22610</name>
</gene>
<dbReference type="InterPro" id="IPR027417">
    <property type="entry name" value="P-loop_NTPase"/>
</dbReference>
<dbReference type="SUPFAM" id="SSF46894">
    <property type="entry name" value="C-terminal effector domain of the bipartite response regulators"/>
    <property type="match status" value="1"/>
</dbReference>
<reference evidence="7 8" key="1">
    <citation type="submission" date="2021-11" db="EMBL/GenBank/DDBJ databases">
        <title>Draft genome sequence of Actinomycetospora sp. SF1 isolated from the rhizosphere soil.</title>
        <authorList>
            <person name="Duangmal K."/>
            <person name="Chantavorakit T."/>
        </authorList>
    </citation>
    <scope>NUCLEOTIDE SEQUENCE [LARGE SCALE GENOMIC DNA]</scope>
    <source>
        <strain evidence="7 8">TBRC 5722</strain>
    </source>
</reference>
<dbReference type="InterPro" id="IPR011990">
    <property type="entry name" value="TPR-like_helical_dom_sf"/>
</dbReference>
<dbReference type="Gene3D" id="1.10.10.10">
    <property type="entry name" value="Winged helix-like DNA-binding domain superfamily/Winged helix DNA-binding domain"/>
    <property type="match status" value="1"/>
</dbReference>
<dbReference type="InterPro" id="IPR036388">
    <property type="entry name" value="WH-like_DNA-bd_sf"/>
</dbReference>
<name>A0ABS8PD16_9PSEU</name>
<dbReference type="SUPFAM" id="SSF48452">
    <property type="entry name" value="TPR-like"/>
    <property type="match status" value="1"/>
</dbReference>
<dbReference type="Gene3D" id="1.25.40.10">
    <property type="entry name" value="Tetratricopeptide repeat domain"/>
    <property type="match status" value="1"/>
</dbReference>
<dbReference type="InterPro" id="IPR051677">
    <property type="entry name" value="AfsR-DnrI-RedD_regulator"/>
</dbReference>
<dbReference type="SUPFAM" id="SSF52540">
    <property type="entry name" value="P-loop containing nucleoside triphosphate hydrolases"/>
    <property type="match status" value="1"/>
</dbReference>
<dbReference type="EMBL" id="JAJNDB010000005">
    <property type="protein sequence ID" value="MCD2196169.1"/>
    <property type="molecule type" value="Genomic_DNA"/>
</dbReference>
<keyword evidence="8" id="KW-1185">Reference proteome</keyword>
<proteinExistence type="inferred from homology"/>
<evidence type="ECO:0000313" key="8">
    <source>
        <dbReference type="Proteomes" id="UP001199469"/>
    </source>
</evidence>
<dbReference type="PANTHER" id="PTHR35807:SF1">
    <property type="entry name" value="TRANSCRIPTIONAL REGULATOR REDD"/>
    <property type="match status" value="1"/>
</dbReference>
<evidence type="ECO:0000256" key="1">
    <source>
        <dbReference type="ARBA" id="ARBA00005820"/>
    </source>
</evidence>
<accession>A0ABS8PD16</accession>
<comment type="caution">
    <text evidence="7">The sequence shown here is derived from an EMBL/GenBank/DDBJ whole genome shotgun (WGS) entry which is preliminary data.</text>
</comment>
<feature type="DNA-binding region" description="OmpR/PhoB-type" evidence="5">
    <location>
        <begin position="1"/>
        <end position="95"/>
    </location>
</feature>
<dbReference type="InterPro" id="IPR016032">
    <property type="entry name" value="Sig_transdc_resp-reg_C-effctor"/>
</dbReference>
<dbReference type="InterPro" id="IPR005158">
    <property type="entry name" value="BTAD"/>
</dbReference>
<evidence type="ECO:0000256" key="3">
    <source>
        <dbReference type="ARBA" id="ARBA00023125"/>
    </source>
</evidence>
<sequence length="1055" mass="112283">MTFVRIRLLGEVAVERDAAAVSRRSRNHAALLALLAVHAGQPIAGDLLIDEAWGEDLPQNPRGALQIALTRLRAWLGERPEPWITARGGLYTLHLDPDAVDLLHFQRLADEAARGADLAKYDDARVVWRGTPFPGIESVRLTEARRGAEQRRRNLTVRHAELLLQQERPGDVVDLLAGEDRTDEELSALLIGALKDRGRHRDAVDTYLEVRRRLRDELDVEPGRELRKLYGSLATLRPRPATTRPPAIVGRQAVAGTVLDALHDDGRMIVLHGRAGAGKTAVLRTVVHAAGARGARTAASAWGENDAPAAPWHEVIDDLEIRGAVSDRDLGPWVHEQLGRLAAEAPLLIALDDAHRADSASLDVLRALARRGLPAGVVVVVAARTPDAVEHPHWDRARADLTTHSDVTTHEIGPLAPDAVATLVRRRLAALVPDDDLVAAVVERSGGLALHVTALLDLLGRCTTRHQAARAITEVPEQVRAVVGHQAAQLPDSTRCAVEALAVLRPIDLTGLAAVLGRRALEVSEDLEVAARAGLVVGERDRYVLRHDLDADGLRAGVAPVRAAHLHLARLDALDGDADVFTVLRHSEGATSLLPAARVATARVAAGAESYRRRALPEALALLDAALPAVPDDARARLLAHRALCLSALGVADGEDADEALDEALAVAMAAGDDELAVQVAIGDEPLGLSVQGDPRRYARLCRLLDRRLPPARRLDLLVATVREAEATAQDAAPALIGEARALADRIADDDPRAQARVRALEARELVDGCRPAFERLAVAADAHRLAVATGDPSLHLDATELLMSAELTVGHTERAHKLRVELETAAERWFRPRSIWAAQVTEAAMLLAESDPGADAAAERAAERGGALGLPGAPLAAGAHLLVKHLLAGTVAEIAELAAYAAARSPNTAAWSAGAAFAESCAGHDDEARAHLAEYSRRTVNPAMWFARAARAVATAAAFNLRDTAVAAHVREVLPADPDSAVLVGFGGAAVGPVTLWTGLAAWTLDDVTTAGRDFAAAVGFADRAGWPPWAAAARRCLLAVEDPRAPLPLGLRR</sequence>
<dbReference type="PROSITE" id="PS51755">
    <property type="entry name" value="OMPR_PHOB"/>
    <property type="match status" value="1"/>
</dbReference>
<keyword evidence="4" id="KW-0804">Transcription</keyword>
<keyword evidence="3 5" id="KW-0238">DNA-binding</keyword>
<organism evidence="7 8">
    <name type="scientific">Actinomycetospora endophytica</name>
    <dbReference type="NCBI Taxonomy" id="2291215"/>
    <lineage>
        <taxon>Bacteria</taxon>
        <taxon>Bacillati</taxon>
        <taxon>Actinomycetota</taxon>
        <taxon>Actinomycetes</taxon>
        <taxon>Pseudonocardiales</taxon>
        <taxon>Pseudonocardiaceae</taxon>
        <taxon>Actinomycetospora</taxon>
    </lineage>
</organism>
<evidence type="ECO:0000256" key="4">
    <source>
        <dbReference type="ARBA" id="ARBA00023163"/>
    </source>
</evidence>
<dbReference type="PANTHER" id="PTHR35807">
    <property type="entry name" value="TRANSCRIPTIONAL REGULATOR REDD-RELATED"/>
    <property type="match status" value="1"/>
</dbReference>
<evidence type="ECO:0000313" key="7">
    <source>
        <dbReference type="EMBL" id="MCD2196169.1"/>
    </source>
</evidence>
<dbReference type="RefSeq" id="WP_230738023.1">
    <property type="nucleotide sequence ID" value="NZ_JAJNDB010000005.1"/>
</dbReference>
<dbReference type="SMART" id="SM01043">
    <property type="entry name" value="BTAD"/>
    <property type="match status" value="1"/>
</dbReference>
<dbReference type="InterPro" id="IPR041664">
    <property type="entry name" value="AAA_16"/>
</dbReference>
<evidence type="ECO:0000256" key="2">
    <source>
        <dbReference type="ARBA" id="ARBA00023015"/>
    </source>
</evidence>
<evidence type="ECO:0000259" key="6">
    <source>
        <dbReference type="PROSITE" id="PS51755"/>
    </source>
</evidence>
<dbReference type="Pfam" id="PF03704">
    <property type="entry name" value="BTAD"/>
    <property type="match status" value="1"/>
</dbReference>
<feature type="domain" description="OmpR/PhoB-type" evidence="6">
    <location>
        <begin position="1"/>
        <end position="95"/>
    </location>
</feature>
<dbReference type="Proteomes" id="UP001199469">
    <property type="component" value="Unassembled WGS sequence"/>
</dbReference>